<dbReference type="AlphaFoldDB" id="A0A1I6Q797"/>
<evidence type="ECO:0000313" key="1">
    <source>
        <dbReference type="EMBL" id="SFS48317.1"/>
    </source>
</evidence>
<name>A0A1I6Q797_9GAMM</name>
<protein>
    <submittedName>
        <fullName evidence="1">Uncharacterized protein</fullName>
    </submittedName>
</protein>
<evidence type="ECO:0000313" key="2">
    <source>
        <dbReference type="Proteomes" id="UP000182827"/>
    </source>
</evidence>
<dbReference type="Proteomes" id="UP000182827">
    <property type="component" value="Unassembled WGS sequence"/>
</dbReference>
<reference evidence="2" key="1">
    <citation type="submission" date="2016-10" db="EMBL/GenBank/DDBJ databases">
        <authorList>
            <person name="Varghese N."/>
            <person name="Submissions S."/>
        </authorList>
    </citation>
    <scope>NUCLEOTIDE SEQUENCE [LARGE SCALE GENOMIC DNA]</scope>
    <source>
        <strain evidence="2">ANC 5076</strain>
    </source>
</reference>
<dbReference type="EMBL" id="FOZU01000003">
    <property type="protein sequence ID" value="SFS48317.1"/>
    <property type="molecule type" value="Genomic_DNA"/>
</dbReference>
<gene>
    <name evidence="1" type="ORF">SAMN05444586_1003131</name>
</gene>
<keyword evidence="2" id="KW-1185">Reference proteome</keyword>
<accession>A0A1I6Q797</accession>
<sequence>MPAFKLAFLSSAFKYLSLDYMKYHNLIIYMACICPTGLYAAPEDLFLQAQSLAKETKSPLKFTTELNAVNDRIDFLDIRQSEGVQNSNAGDYMGAHFAMEYQFHPQWIVDGSYWYREIDYAQDTNTIHSGSLGIRYFPELNLNKKDRFFIAATLWGNQANELNKSTATIVNQQRLEQLQVNQPQDLQFQLNGVFSRKLDPMNQINLFAGVGYSQVKVDSLDIQAKYKGCLMDININSSNQYSGKLNKPCSIDNLLINQLNISGNASDYGIEIQNDLNYNAYFTSLGGSWNWRYRQFESQIAYQYQHLWRDNIDDRVRNFGNTPVNNNHSLGLKLSYDVTPKISTFMKGEFYQHNFVGNIPFLYNGVTASRLDRRYGLATLGLTFQGF</sequence>
<organism evidence="1 2">
    <name type="scientific">Acinetobacter bohemicus</name>
    <dbReference type="NCBI Taxonomy" id="1435036"/>
    <lineage>
        <taxon>Bacteria</taxon>
        <taxon>Pseudomonadati</taxon>
        <taxon>Pseudomonadota</taxon>
        <taxon>Gammaproteobacteria</taxon>
        <taxon>Moraxellales</taxon>
        <taxon>Moraxellaceae</taxon>
        <taxon>Acinetobacter</taxon>
    </lineage>
</organism>
<proteinExistence type="predicted"/>